<dbReference type="InterPro" id="IPR001190">
    <property type="entry name" value="SRCR"/>
</dbReference>
<feature type="domain" description="SRCR" evidence="8">
    <location>
        <begin position="41"/>
        <end position="142"/>
    </location>
</feature>
<evidence type="ECO:0000256" key="3">
    <source>
        <dbReference type="ARBA" id="ARBA00023157"/>
    </source>
</evidence>
<keyword evidence="2" id="KW-0677">Repeat</keyword>
<feature type="disulfide bond" evidence="6">
    <location>
        <begin position="644"/>
        <end position="654"/>
    </location>
</feature>
<feature type="disulfide bond" evidence="6">
    <location>
        <begin position="859"/>
        <end position="869"/>
    </location>
</feature>
<dbReference type="EMBL" id="JBAMIC010000937">
    <property type="protein sequence ID" value="KAK7089640.1"/>
    <property type="molecule type" value="Genomic_DNA"/>
</dbReference>
<feature type="disulfide bond" evidence="6">
    <location>
        <begin position="429"/>
        <end position="439"/>
    </location>
</feature>
<feature type="disulfide bond" evidence="6">
    <location>
        <begin position="538"/>
        <end position="548"/>
    </location>
</feature>
<evidence type="ECO:0000256" key="1">
    <source>
        <dbReference type="ARBA" id="ARBA00022729"/>
    </source>
</evidence>
<dbReference type="PANTHER" id="PTHR19331">
    <property type="entry name" value="SCAVENGER RECEPTOR DOMAIN-CONTAINING"/>
    <property type="match status" value="1"/>
</dbReference>
<dbReference type="FunFam" id="3.10.250.10:FF:000007">
    <property type="entry name" value="Soluble scavenger receptor cysteine-rich domain-containing protein SSC5D"/>
    <property type="match status" value="2"/>
</dbReference>
<keyword evidence="5" id="KW-0325">Glycoprotein</keyword>
<feature type="domain" description="SRCR" evidence="8">
    <location>
        <begin position="683"/>
        <end position="782"/>
    </location>
</feature>
<feature type="domain" description="SRCR" evidence="8">
    <location>
        <begin position="358"/>
        <end position="460"/>
    </location>
</feature>
<feature type="domain" description="SRCR" evidence="8">
    <location>
        <begin position="468"/>
        <end position="567"/>
    </location>
</feature>
<evidence type="ECO:0000256" key="4">
    <source>
        <dbReference type="ARBA" id="ARBA00023170"/>
    </source>
</evidence>
<dbReference type="Pfam" id="PF00530">
    <property type="entry name" value="SRCR"/>
    <property type="match status" value="9"/>
</dbReference>
<feature type="disulfide bond" evidence="6">
    <location>
        <begin position="113"/>
        <end position="123"/>
    </location>
</feature>
<organism evidence="9 10">
    <name type="scientific">Littorina saxatilis</name>
    <dbReference type="NCBI Taxonomy" id="31220"/>
    <lineage>
        <taxon>Eukaryota</taxon>
        <taxon>Metazoa</taxon>
        <taxon>Spiralia</taxon>
        <taxon>Lophotrochozoa</taxon>
        <taxon>Mollusca</taxon>
        <taxon>Gastropoda</taxon>
        <taxon>Caenogastropoda</taxon>
        <taxon>Littorinimorpha</taxon>
        <taxon>Littorinoidea</taxon>
        <taxon>Littorinidae</taxon>
        <taxon>Littorina</taxon>
    </lineage>
</organism>
<comment type="caution">
    <text evidence="9">The sequence shown here is derived from an EMBL/GenBank/DDBJ whole genome shotgun (WGS) entry which is preliminary data.</text>
</comment>
<evidence type="ECO:0000256" key="2">
    <source>
        <dbReference type="ARBA" id="ARBA00022737"/>
    </source>
</evidence>
<keyword evidence="3 6" id="KW-1015">Disulfide bond</keyword>
<gene>
    <name evidence="9" type="ORF">V1264_025004</name>
</gene>
<dbReference type="FunFam" id="3.10.250.10:FF:000011">
    <property type="entry name" value="Scavenger receptor class A member 5"/>
    <property type="match status" value="7"/>
</dbReference>
<keyword evidence="4" id="KW-0675">Receptor</keyword>
<feature type="chain" id="PRO_5042883197" description="SRCR domain-containing protein" evidence="7">
    <location>
        <begin position="29"/>
        <end position="1006"/>
    </location>
</feature>
<dbReference type="Proteomes" id="UP001374579">
    <property type="component" value="Unassembled WGS sequence"/>
</dbReference>
<evidence type="ECO:0000256" key="7">
    <source>
        <dbReference type="SAM" id="SignalP"/>
    </source>
</evidence>
<evidence type="ECO:0000256" key="5">
    <source>
        <dbReference type="ARBA" id="ARBA00023180"/>
    </source>
</evidence>
<evidence type="ECO:0000313" key="10">
    <source>
        <dbReference type="Proteomes" id="UP001374579"/>
    </source>
</evidence>
<dbReference type="PROSITE" id="PS50287">
    <property type="entry name" value="SRCR_2"/>
    <property type="match status" value="9"/>
</dbReference>
<feature type="domain" description="SRCR" evidence="8">
    <location>
        <begin position="573"/>
        <end position="675"/>
    </location>
</feature>
<keyword evidence="10" id="KW-1185">Reference proteome</keyword>
<feature type="disulfide bond" evidence="6">
    <location>
        <begin position="753"/>
        <end position="763"/>
    </location>
</feature>
<dbReference type="Gene3D" id="3.10.250.10">
    <property type="entry name" value="SRCR-like domain"/>
    <property type="match status" value="9"/>
</dbReference>
<evidence type="ECO:0000259" key="8">
    <source>
        <dbReference type="PROSITE" id="PS50287"/>
    </source>
</evidence>
<feature type="signal peptide" evidence="7">
    <location>
        <begin position="1"/>
        <end position="28"/>
    </location>
</feature>
<feature type="domain" description="SRCR" evidence="8">
    <location>
        <begin position="788"/>
        <end position="890"/>
    </location>
</feature>
<dbReference type="PANTHER" id="PTHR19331:SF465">
    <property type="entry name" value="EGG PEPTIDE SPERACT RECEPTOR"/>
    <property type="match status" value="1"/>
</dbReference>
<reference evidence="9 10" key="1">
    <citation type="submission" date="2024-02" db="EMBL/GenBank/DDBJ databases">
        <title>Chromosome-scale genome assembly of the rough periwinkle Littorina saxatilis.</title>
        <authorList>
            <person name="De Jode A."/>
            <person name="Faria R."/>
            <person name="Formenti G."/>
            <person name="Sims Y."/>
            <person name="Smith T.P."/>
            <person name="Tracey A."/>
            <person name="Wood J.M.D."/>
            <person name="Zagrodzka Z.B."/>
            <person name="Johannesson K."/>
            <person name="Butlin R.K."/>
            <person name="Leder E.H."/>
        </authorList>
    </citation>
    <scope>NUCLEOTIDE SEQUENCE [LARGE SCALE GENOMIC DNA]</scope>
    <source>
        <strain evidence="9">Snail1</strain>
        <tissue evidence="9">Muscle</tissue>
    </source>
</reference>
<name>A0AAN9AMI2_9CAEN</name>
<protein>
    <recommendedName>
        <fullName evidence="8">SRCR domain-containing protein</fullName>
    </recommendedName>
</protein>
<dbReference type="SUPFAM" id="SSF56487">
    <property type="entry name" value="SRCR-like"/>
    <property type="match status" value="9"/>
</dbReference>
<evidence type="ECO:0000313" key="9">
    <source>
        <dbReference type="EMBL" id="KAK7089640.1"/>
    </source>
</evidence>
<evidence type="ECO:0000256" key="6">
    <source>
        <dbReference type="PROSITE-ProRule" id="PRU00196"/>
    </source>
</evidence>
<dbReference type="SMART" id="SM00202">
    <property type="entry name" value="SR"/>
    <property type="match status" value="9"/>
</dbReference>
<feature type="domain" description="SRCR" evidence="8">
    <location>
        <begin position="148"/>
        <end position="247"/>
    </location>
</feature>
<keyword evidence="1 7" id="KW-0732">Signal</keyword>
<dbReference type="InterPro" id="IPR036772">
    <property type="entry name" value="SRCR-like_dom_sf"/>
</dbReference>
<dbReference type="AlphaFoldDB" id="A0AAN9AMI2"/>
<sequence length="1006" mass="107089">MYLLTFQMLCAPVLLCGVLIPGLPTTDARFTTPSPSTQIRARLVSGSRASQGRLEVQLNRNGPWGTVCDDFFDVNDATVACRMLGYTEPVPLVKGSAFYGSGTGDILMDDVTCGGNETNLDQCSYLTSHNCGHGEDVGIDCNPEILQARLVSGSRSSEGRLEVMMNGQWGTVCDDSFTTADAIVACRMLGYTGLRPVVRSGASYGQGTGSILMDDVNCNGTESSLGQCSYTANHNCGHNEDVGIDCRPGVLQARLVSGSRSSEGRLEVTMNGQWGTVCDDSFTTADAIVACRMLGYTGLRPVVRSGASYGQGTGSILMDDVNCNGTESSLGQCSYTANHNCGHNEDVGIDCRPGVSSARLVNGSRPSVGRLEVLVDGQWGTVCDDEFGVSDARVACRMLGYSSSVSPLVKGSAFYGPGTGDIMMDDVRCVGLETNLGQCSFTNSSHENCGHNEDVGIDCLPTSTVSRARLVNGRKASEGRLEVYSNGQWGTVCDDSFDINDARVACRMMGYSGVQPVVRDSASYGQGTGSILMDDVSCRGTETSLNQCSFTSNHNCAHYEDVGIDCSPYVTSARLVNGNRTSEGRLEVMVGGRWGTVCDDSFDINDARVACRMLGYSSSTTPVVKGVAHYGQGTGDVMMDDVSCNGNETNLGQCSFTDSSNENCNHFEDVGIDCLPPSTVSRARLVNGIKASEGRLEVYSNGQWGTVCDDSFDINDARVACRMLGYSGVQPVVRDSASYGLGTGSILMDDVSCRGTETSLNQCSFTSNHNCAHYEDVGIDCSPYVTSARLVNGNRTSEGRLEVMVGGRWGTVCDDSFDINDARVACRMLGYSSSTTPVVKGFAHYGQGTGDVMMDDVSCNGNETNLGQCSFTDSSHENCNHFEDVGIDCLPPTTVSGVRLVNGRKLSEGRLEVFINGQWGTVCDDSFTVADARVACRMLGYSGLQPLVRGNAAYGEGTGSILMDDVNCNGTETSLSQCSFSEDHNCGHYEDVGIDCRSFGTFLKIG</sequence>
<dbReference type="GO" id="GO:0016020">
    <property type="term" value="C:membrane"/>
    <property type="evidence" value="ECO:0007669"/>
    <property type="project" value="InterPro"/>
</dbReference>
<feature type="disulfide bond" evidence="6">
    <location>
        <begin position="323"/>
        <end position="333"/>
    </location>
</feature>
<dbReference type="PRINTS" id="PR00258">
    <property type="entry name" value="SPERACTRCPTR"/>
</dbReference>
<feature type="disulfide bond" evidence="6">
    <location>
        <begin position="968"/>
        <end position="978"/>
    </location>
</feature>
<feature type="disulfide bond" evidence="6">
    <location>
        <begin position="218"/>
        <end position="228"/>
    </location>
</feature>
<accession>A0AAN9AMI2</accession>
<feature type="domain" description="SRCR" evidence="8">
    <location>
        <begin position="898"/>
        <end position="997"/>
    </location>
</feature>
<proteinExistence type="predicted"/>
<comment type="caution">
    <text evidence="6">Lacks conserved residue(s) required for the propagation of feature annotation.</text>
</comment>
<dbReference type="PROSITE" id="PS00420">
    <property type="entry name" value="SRCR_1"/>
    <property type="match status" value="8"/>
</dbReference>
<feature type="domain" description="SRCR" evidence="8">
    <location>
        <begin position="253"/>
        <end position="352"/>
    </location>
</feature>